<evidence type="ECO:0000256" key="1">
    <source>
        <dbReference type="SAM" id="MobiDB-lite"/>
    </source>
</evidence>
<evidence type="ECO:0000256" key="2">
    <source>
        <dbReference type="SAM" id="Phobius"/>
    </source>
</evidence>
<keyword evidence="2" id="KW-0812">Transmembrane</keyword>
<evidence type="ECO:0000313" key="3">
    <source>
        <dbReference type="EMBL" id="GHP11227.1"/>
    </source>
</evidence>
<keyword evidence="4" id="KW-1185">Reference proteome</keyword>
<accession>A0A830I241</accession>
<feature type="transmembrane region" description="Helical" evidence="2">
    <location>
        <begin position="227"/>
        <end position="254"/>
    </location>
</feature>
<protein>
    <submittedName>
        <fullName evidence="3">Uncharacterized protein</fullName>
    </submittedName>
</protein>
<comment type="caution">
    <text evidence="3">The sequence shown here is derived from an EMBL/GenBank/DDBJ whole genome shotgun (WGS) entry which is preliminary data.</text>
</comment>
<sequence length="313" mass="34144">MTCVPQRANAQERDYTAAFNALANQAARQKPTQNDDDDVTTTTQDFQITRYTQRAVSTESVQLQVKCGSMCQHQPEEGAHNNNVLERRCLRVETATFTFDPSDDANANVVGGPLLPYTILRDLSLAENVVCTLTRKTAKKQQCRALSWCPTTSTSTTNTFTVPVKPAQGEEERLLFDDASALYARFVVSSPRAPPPTSSRVEDVRKKRKGYDAASSPRGMPSRKSGAMFGATLVLAAAGAIFSVACGVICTRIYSTIVPAPPPPTRHDDDEESSKAARPIFPVPQFLDGTLIVEPDGSISVGLEVIEVVYYYD</sequence>
<gene>
    <name evidence="3" type="ORF">PPROV_000995600</name>
</gene>
<dbReference type="EMBL" id="BNJQ01000033">
    <property type="protein sequence ID" value="GHP11227.1"/>
    <property type="molecule type" value="Genomic_DNA"/>
</dbReference>
<evidence type="ECO:0000313" key="4">
    <source>
        <dbReference type="Proteomes" id="UP000660262"/>
    </source>
</evidence>
<keyword evidence="2" id="KW-0472">Membrane</keyword>
<keyword evidence="2" id="KW-1133">Transmembrane helix</keyword>
<feature type="region of interest" description="Disordered" evidence="1">
    <location>
        <begin position="191"/>
        <end position="222"/>
    </location>
</feature>
<dbReference type="AlphaFoldDB" id="A0A830I241"/>
<proteinExistence type="predicted"/>
<dbReference type="Proteomes" id="UP000660262">
    <property type="component" value="Unassembled WGS sequence"/>
</dbReference>
<reference evidence="3" key="1">
    <citation type="submission" date="2020-10" db="EMBL/GenBank/DDBJ databases">
        <title>Unveiling of a novel bifunctional photoreceptor, Dualchrome1, isolated from a cosmopolitan green alga.</title>
        <authorList>
            <person name="Suzuki S."/>
            <person name="Kawachi M."/>
        </authorList>
    </citation>
    <scope>NUCLEOTIDE SEQUENCE</scope>
    <source>
        <strain evidence="3">NIES 2893</strain>
    </source>
</reference>
<organism evidence="3 4">
    <name type="scientific">Pycnococcus provasolii</name>
    <dbReference type="NCBI Taxonomy" id="41880"/>
    <lineage>
        <taxon>Eukaryota</taxon>
        <taxon>Viridiplantae</taxon>
        <taxon>Chlorophyta</taxon>
        <taxon>Pseudoscourfieldiophyceae</taxon>
        <taxon>Pseudoscourfieldiales</taxon>
        <taxon>Pycnococcaceae</taxon>
        <taxon>Pycnococcus</taxon>
    </lineage>
</organism>
<name>A0A830I241_9CHLO</name>